<proteinExistence type="predicted"/>
<protein>
    <submittedName>
        <fullName evidence="2">Translocating P-type ATPase</fullName>
    </submittedName>
</protein>
<name>A0A176RXK6_9GAMM</name>
<keyword evidence="3" id="KW-1185">Reference proteome</keyword>
<evidence type="ECO:0000313" key="2">
    <source>
        <dbReference type="EMBL" id="OAD20513.1"/>
    </source>
</evidence>
<gene>
    <name evidence="2" type="ORF">THIOM_003781</name>
</gene>
<evidence type="ECO:0000313" key="3">
    <source>
        <dbReference type="Proteomes" id="UP000076962"/>
    </source>
</evidence>
<sequence>LKSAQVSISLKGASSVATDTAQIIFMDGTLERLQTLFQLSDEFEQTMNGNLVGSIVPGVINIAGVFFLHTGIAVGMGLYYLGSLVGLGYTLYPLVKHQDKTPVLIEQREL</sequence>
<dbReference type="AlphaFoldDB" id="A0A176RXK6"/>
<comment type="caution">
    <text evidence="2">The sequence shown here is derived from an EMBL/GenBank/DDBJ whole genome shotgun (WGS) entry which is preliminary data.</text>
</comment>
<accession>A0A176RXK6</accession>
<evidence type="ECO:0000256" key="1">
    <source>
        <dbReference type="SAM" id="Phobius"/>
    </source>
</evidence>
<dbReference type="Proteomes" id="UP000076962">
    <property type="component" value="Unassembled WGS sequence"/>
</dbReference>
<organism evidence="2 3">
    <name type="scientific">Candidatus Thiomargarita nelsonii</name>
    <dbReference type="NCBI Taxonomy" id="1003181"/>
    <lineage>
        <taxon>Bacteria</taxon>
        <taxon>Pseudomonadati</taxon>
        <taxon>Pseudomonadota</taxon>
        <taxon>Gammaproteobacteria</taxon>
        <taxon>Thiotrichales</taxon>
        <taxon>Thiotrichaceae</taxon>
        <taxon>Thiomargarita</taxon>
    </lineage>
</organism>
<feature type="transmembrane region" description="Helical" evidence="1">
    <location>
        <begin position="51"/>
        <end position="72"/>
    </location>
</feature>
<feature type="non-terminal residue" evidence="2">
    <location>
        <position position="1"/>
    </location>
</feature>
<keyword evidence="1" id="KW-0472">Membrane</keyword>
<feature type="transmembrane region" description="Helical" evidence="1">
    <location>
        <begin position="78"/>
        <end position="95"/>
    </location>
</feature>
<dbReference type="EMBL" id="LUTY01002316">
    <property type="protein sequence ID" value="OAD20513.1"/>
    <property type="molecule type" value="Genomic_DNA"/>
</dbReference>
<keyword evidence="1" id="KW-1133">Transmembrane helix</keyword>
<keyword evidence="1" id="KW-0812">Transmembrane</keyword>
<reference evidence="2 3" key="1">
    <citation type="submission" date="2016-05" db="EMBL/GenBank/DDBJ databases">
        <title>Single-cell genome of chain-forming Candidatus Thiomargarita nelsonii and comparison to other large sulfur-oxidizing bacteria.</title>
        <authorList>
            <person name="Winkel M."/>
            <person name="Salman V."/>
            <person name="Woyke T."/>
            <person name="Schulz-Vogt H."/>
            <person name="Richter M."/>
            <person name="Flood B."/>
            <person name="Bailey J."/>
            <person name="Amann R."/>
            <person name="Mussmann M."/>
        </authorList>
    </citation>
    <scope>NUCLEOTIDE SEQUENCE [LARGE SCALE GENOMIC DNA]</scope>
    <source>
        <strain evidence="2 3">THI036</strain>
    </source>
</reference>